<dbReference type="Proteomes" id="UP000053424">
    <property type="component" value="Unassembled WGS sequence"/>
</dbReference>
<dbReference type="AlphaFoldDB" id="A0A0C3BUZ2"/>
<dbReference type="EMBL" id="KN831812">
    <property type="protein sequence ID" value="KIM35899.1"/>
    <property type="molecule type" value="Genomic_DNA"/>
</dbReference>
<evidence type="ECO:0000256" key="1">
    <source>
        <dbReference type="SAM" id="MobiDB-lite"/>
    </source>
</evidence>
<reference evidence="3" key="2">
    <citation type="submission" date="2015-01" db="EMBL/GenBank/DDBJ databases">
        <title>Evolutionary Origins and Diversification of the Mycorrhizal Mutualists.</title>
        <authorList>
            <consortium name="DOE Joint Genome Institute"/>
            <consortium name="Mycorrhizal Genomics Consortium"/>
            <person name="Kohler A."/>
            <person name="Kuo A."/>
            <person name="Nagy L.G."/>
            <person name="Floudas D."/>
            <person name="Copeland A."/>
            <person name="Barry K.W."/>
            <person name="Cichocki N."/>
            <person name="Veneault-Fourrey C."/>
            <person name="LaButti K."/>
            <person name="Lindquist E.A."/>
            <person name="Lipzen A."/>
            <person name="Lundell T."/>
            <person name="Morin E."/>
            <person name="Murat C."/>
            <person name="Riley R."/>
            <person name="Ohm R."/>
            <person name="Sun H."/>
            <person name="Tunlid A."/>
            <person name="Henrissat B."/>
            <person name="Grigoriev I.V."/>
            <person name="Hibbett D.S."/>
            <person name="Martin F."/>
        </authorList>
    </citation>
    <scope>NUCLEOTIDE SEQUENCE [LARGE SCALE GENOMIC DNA]</scope>
    <source>
        <strain evidence="3">h7</strain>
    </source>
</reference>
<protein>
    <submittedName>
        <fullName evidence="2">Uncharacterized protein</fullName>
    </submittedName>
</protein>
<reference evidence="2 3" key="1">
    <citation type="submission" date="2014-04" db="EMBL/GenBank/DDBJ databases">
        <authorList>
            <consortium name="DOE Joint Genome Institute"/>
            <person name="Kuo A."/>
            <person name="Gay G."/>
            <person name="Dore J."/>
            <person name="Kohler A."/>
            <person name="Nagy L.G."/>
            <person name="Floudas D."/>
            <person name="Copeland A."/>
            <person name="Barry K.W."/>
            <person name="Cichocki N."/>
            <person name="Veneault-Fourrey C."/>
            <person name="LaButti K."/>
            <person name="Lindquist E.A."/>
            <person name="Lipzen A."/>
            <person name="Lundell T."/>
            <person name="Morin E."/>
            <person name="Murat C."/>
            <person name="Sun H."/>
            <person name="Tunlid A."/>
            <person name="Henrissat B."/>
            <person name="Grigoriev I.V."/>
            <person name="Hibbett D.S."/>
            <person name="Martin F."/>
            <person name="Nordberg H.P."/>
            <person name="Cantor M.N."/>
            <person name="Hua S.X."/>
        </authorList>
    </citation>
    <scope>NUCLEOTIDE SEQUENCE [LARGE SCALE GENOMIC DNA]</scope>
    <source>
        <strain evidence="3">h7</strain>
    </source>
</reference>
<keyword evidence="3" id="KW-1185">Reference proteome</keyword>
<evidence type="ECO:0000313" key="2">
    <source>
        <dbReference type="EMBL" id="KIM35899.1"/>
    </source>
</evidence>
<evidence type="ECO:0000313" key="3">
    <source>
        <dbReference type="Proteomes" id="UP000053424"/>
    </source>
</evidence>
<organism evidence="2 3">
    <name type="scientific">Hebeloma cylindrosporum</name>
    <dbReference type="NCBI Taxonomy" id="76867"/>
    <lineage>
        <taxon>Eukaryota</taxon>
        <taxon>Fungi</taxon>
        <taxon>Dikarya</taxon>
        <taxon>Basidiomycota</taxon>
        <taxon>Agaricomycotina</taxon>
        <taxon>Agaricomycetes</taxon>
        <taxon>Agaricomycetidae</taxon>
        <taxon>Agaricales</taxon>
        <taxon>Agaricineae</taxon>
        <taxon>Hymenogastraceae</taxon>
        <taxon>Hebeloma</taxon>
    </lineage>
</organism>
<sequence>MINLPHERPQKLLELGGTYTFELSASRRPADSFYGGTRIPPNSERLDGSADQPSNLFGRFKTWNRSFRRSLHQSLREPECRSLDESSYTSVIILHPKDSTYPLYNLDAKLGERDSHGNFSLKFYCSAASDSHSSFREVQLDVKFSRLGNARTPIKPLAFYPKGTFKPSQILVERTVNVSTSANISASTEGSYLEQYTSAVTFSGQGDESKVTWIWKADDALENGLEDPCEFWVTLPPVETGVKADFTITCQVRGSNKPAKKGRGRNNIRRLTF</sequence>
<accession>A0A0C3BUZ2</accession>
<dbReference type="HOGENOM" id="CLU_839537_0_0_1"/>
<name>A0A0C3BUZ2_HEBCY</name>
<proteinExistence type="predicted"/>
<feature type="region of interest" description="Disordered" evidence="1">
    <location>
        <begin position="32"/>
        <end position="51"/>
    </location>
</feature>
<gene>
    <name evidence="2" type="ORF">M413DRAFT_449524</name>
</gene>